<dbReference type="PANTHER" id="PTHR46901">
    <property type="entry name" value="GH04942P"/>
    <property type="match status" value="1"/>
</dbReference>
<evidence type="ECO:0000256" key="3">
    <source>
        <dbReference type="SAM" id="SignalP"/>
    </source>
</evidence>
<keyword evidence="3" id="KW-0732">Signal</keyword>
<keyword evidence="2" id="KW-1133">Transmembrane helix</keyword>
<feature type="domain" description="DOMON" evidence="4">
    <location>
        <begin position="247"/>
        <end position="375"/>
    </location>
</feature>
<keyword evidence="6" id="KW-1185">Reference proteome</keyword>
<proteinExistence type="predicted"/>
<feature type="domain" description="DOMON" evidence="4">
    <location>
        <begin position="46"/>
        <end position="171"/>
    </location>
</feature>
<feature type="signal peptide" evidence="3">
    <location>
        <begin position="1"/>
        <end position="18"/>
    </location>
</feature>
<comment type="caution">
    <text evidence="5">The sequence shown here is derived from an EMBL/GenBank/DDBJ whole genome shotgun (WGS) entry which is preliminary data.</text>
</comment>
<gene>
    <name evidence="5" type="ORF">GBAR_LOCUS8227</name>
</gene>
<feature type="transmembrane region" description="Helical" evidence="2">
    <location>
        <begin position="616"/>
        <end position="638"/>
    </location>
</feature>
<organism evidence="5 6">
    <name type="scientific">Geodia barretti</name>
    <name type="common">Barrett's horny sponge</name>
    <dbReference type="NCBI Taxonomy" id="519541"/>
    <lineage>
        <taxon>Eukaryota</taxon>
        <taxon>Metazoa</taxon>
        <taxon>Porifera</taxon>
        <taxon>Demospongiae</taxon>
        <taxon>Heteroscleromorpha</taxon>
        <taxon>Tetractinellida</taxon>
        <taxon>Astrophorina</taxon>
        <taxon>Geodiidae</taxon>
        <taxon>Geodia</taxon>
    </lineage>
</organism>
<feature type="region of interest" description="Disordered" evidence="1">
    <location>
        <begin position="579"/>
        <end position="609"/>
    </location>
</feature>
<evidence type="ECO:0000259" key="4">
    <source>
        <dbReference type="PROSITE" id="PS50836"/>
    </source>
</evidence>
<feature type="chain" id="PRO_5041446806" evidence="3">
    <location>
        <begin position="19"/>
        <end position="644"/>
    </location>
</feature>
<keyword evidence="2" id="KW-0812">Transmembrane</keyword>
<dbReference type="Proteomes" id="UP001174909">
    <property type="component" value="Unassembled WGS sequence"/>
</dbReference>
<feature type="compositionally biased region" description="Low complexity" evidence="1">
    <location>
        <begin position="589"/>
        <end position="609"/>
    </location>
</feature>
<accession>A0AA35RLT7</accession>
<dbReference type="SMART" id="SM00664">
    <property type="entry name" value="DoH"/>
    <property type="match status" value="2"/>
</dbReference>
<evidence type="ECO:0000256" key="1">
    <source>
        <dbReference type="SAM" id="MobiDB-lite"/>
    </source>
</evidence>
<feature type="transmembrane region" description="Helical" evidence="2">
    <location>
        <begin position="521"/>
        <end position="542"/>
    </location>
</feature>
<reference evidence="5" key="1">
    <citation type="submission" date="2023-03" db="EMBL/GenBank/DDBJ databases">
        <authorList>
            <person name="Steffen K."/>
            <person name="Cardenas P."/>
        </authorList>
    </citation>
    <scope>NUCLEOTIDE SEQUENCE</scope>
</reference>
<sequence length="644" mass="71283">MAISLVCIFCLFVSAAVGETPSAPTRSPNHYRLRYREPSGCEPDNCNYFVGIDSNEGDSSFLDVYLVGKAKGWVAVGFSETSDMPKTDVVGCSVETADSTQVLVIDTYNPEYYNEVDDSETRGNASDVVTYIKESVDGRIRCVFSRRIKGLDPYPQDVPLNRTLYLEFGRSNIGRDSAKVTKFAYHDLGEPVISFNQYNPANHRGEIVNARPDIITEPQGVPTAPTRNASEYRLHYRQPHGCHPKDCDYFVGIDTNEGDPSFLDFYLVGKANGWVAVGFSKTANMFKTDVVGCSVDVKGTWVLAVDTYNSPDGKVNKLDDSEEATNGEAVDIIAYTREYADGVIRCTFSREIEGIDPCPQDFLLNHSYYLQFGRSDKVRDTANVSNFHFHDIGTPTISKSTYNPAMSHGEIGASNMRNNLILAHGILMLIAWPLLSFVAIFFAAWMKPALPNGEWFQIYFLLILSSPSVGAKPSGKNRWIFNVVHGLIIGYGLHILAYVSMGLGVAKFDEEHTNHKDQALVWLYVAIAAFSLLFNFGLFLLFTGEATLFRRDVRNIAPSVVGMLWKCCSKYSEVGSSPEKMELEDSARDPSNTNLLSSSSSTSPPKKPSADAPLRWVALIIVLAILLPAVITQISLMITRSNHV</sequence>
<evidence type="ECO:0000313" key="5">
    <source>
        <dbReference type="EMBL" id="CAI8012901.1"/>
    </source>
</evidence>
<evidence type="ECO:0000256" key="2">
    <source>
        <dbReference type="SAM" id="Phobius"/>
    </source>
</evidence>
<evidence type="ECO:0000313" key="6">
    <source>
        <dbReference type="Proteomes" id="UP001174909"/>
    </source>
</evidence>
<keyword evidence="2" id="KW-0472">Membrane</keyword>
<dbReference type="EMBL" id="CASHTH010001223">
    <property type="protein sequence ID" value="CAI8012901.1"/>
    <property type="molecule type" value="Genomic_DNA"/>
</dbReference>
<dbReference type="PANTHER" id="PTHR46901:SF2">
    <property type="entry name" value="GH04942P"/>
    <property type="match status" value="1"/>
</dbReference>
<protein>
    <submittedName>
        <fullName evidence="5">Ferric-chelate reductase 1</fullName>
    </submittedName>
</protein>
<name>A0AA35RLT7_GEOBA</name>
<dbReference type="Pfam" id="PF03351">
    <property type="entry name" value="DOMON"/>
    <property type="match status" value="2"/>
</dbReference>
<feature type="transmembrane region" description="Helical" evidence="2">
    <location>
        <begin position="479"/>
        <end position="501"/>
    </location>
</feature>
<dbReference type="InterPro" id="IPR005018">
    <property type="entry name" value="DOMON_domain"/>
</dbReference>
<dbReference type="AlphaFoldDB" id="A0AA35RLT7"/>
<dbReference type="PROSITE" id="PS50836">
    <property type="entry name" value="DOMON"/>
    <property type="match status" value="2"/>
</dbReference>
<feature type="compositionally biased region" description="Basic and acidic residues" evidence="1">
    <location>
        <begin position="579"/>
        <end position="588"/>
    </location>
</feature>
<feature type="transmembrane region" description="Helical" evidence="2">
    <location>
        <begin position="421"/>
        <end position="445"/>
    </location>
</feature>